<keyword evidence="2" id="KW-1185">Reference proteome</keyword>
<organism evidence="1 2">
    <name type="scientific">Pleuronectes platessa</name>
    <name type="common">European plaice</name>
    <dbReference type="NCBI Taxonomy" id="8262"/>
    <lineage>
        <taxon>Eukaryota</taxon>
        <taxon>Metazoa</taxon>
        <taxon>Chordata</taxon>
        <taxon>Craniata</taxon>
        <taxon>Vertebrata</taxon>
        <taxon>Euteleostomi</taxon>
        <taxon>Actinopterygii</taxon>
        <taxon>Neopterygii</taxon>
        <taxon>Teleostei</taxon>
        <taxon>Neoteleostei</taxon>
        <taxon>Acanthomorphata</taxon>
        <taxon>Carangaria</taxon>
        <taxon>Pleuronectiformes</taxon>
        <taxon>Pleuronectoidei</taxon>
        <taxon>Pleuronectidae</taxon>
        <taxon>Pleuronectes</taxon>
    </lineage>
</organism>
<dbReference type="Proteomes" id="UP001153269">
    <property type="component" value="Unassembled WGS sequence"/>
</dbReference>
<dbReference type="EMBL" id="CADEAL010001080">
    <property type="protein sequence ID" value="CAB1428702.1"/>
    <property type="molecule type" value="Genomic_DNA"/>
</dbReference>
<reference evidence="1" key="1">
    <citation type="submission" date="2020-03" db="EMBL/GenBank/DDBJ databases">
        <authorList>
            <person name="Weist P."/>
        </authorList>
    </citation>
    <scope>NUCLEOTIDE SEQUENCE</scope>
</reference>
<name>A0A9N7YJ26_PLEPL</name>
<evidence type="ECO:0000313" key="1">
    <source>
        <dbReference type="EMBL" id="CAB1428702.1"/>
    </source>
</evidence>
<sequence length="85" mass="9167">MAALTRSGTMTLQQLVDAVGPALNNTQSLGSLLGLQSTWVAQMILGMDPKALEKTNIWTIAPTPASEFCLPAPHAHFNKPYFDLL</sequence>
<gene>
    <name evidence="1" type="ORF">PLEPLA_LOCUS16676</name>
</gene>
<evidence type="ECO:0000313" key="2">
    <source>
        <dbReference type="Proteomes" id="UP001153269"/>
    </source>
</evidence>
<proteinExistence type="predicted"/>
<protein>
    <submittedName>
        <fullName evidence="1">Uncharacterized protein</fullName>
    </submittedName>
</protein>
<comment type="caution">
    <text evidence="1">The sequence shown here is derived from an EMBL/GenBank/DDBJ whole genome shotgun (WGS) entry which is preliminary data.</text>
</comment>
<dbReference type="AlphaFoldDB" id="A0A9N7YJ26"/>
<accession>A0A9N7YJ26</accession>